<keyword evidence="4" id="KW-0378">Hydrolase</keyword>
<dbReference type="InterPro" id="IPR000330">
    <property type="entry name" value="SNF2_N"/>
</dbReference>
<dbReference type="SUPFAM" id="SSF52540">
    <property type="entry name" value="P-loop containing nucleoside triphosphate hydrolases"/>
    <property type="match status" value="1"/>
</dbReference>
<evidence type="ECO:0000313" key="4">
    <source>
        <dbReference type="EMBL" id="KAK8230305.1"/>
    </source>
</evidence>
<keyword evidence="1" id="KW-0547">Nucleotide-binding</keyword>
<comment type="caution">
    <text evidence="4">The sequence shown here is derived from an EMBL/GenBank/DDBJ whole genome shotgun (WGS) entry which is preliminary data.</text>
</comment>
<evidence type="ECO:0000313" key="5">
    <source>
        <dbReference type="Proteomes" id="UP001492380"/>
    </source>
</evidence>
<organism evidence="4 5">
    <name type="scientific">Phyllosticta capitalensis</name>
    <dbReference type="NCBI Taxonomy" id="121624"/>
    <lineage>
        <taxon>Eukaryota</taxon>
        <taxon>Fungi</taxon>
        <taxon>Dikarya</taxon>
        <taxon>Ascomycota</taxon>
        <taxon>Pezizomycotina</taxon>
        <taxon>Dothideomycetes</taxon>
        <taxon>Dothideomycetes incertae sedis</taxon>
        <taxon>Botryosphaeriales</taxon>
        <taxon>Phyllostictaceae</taxon>
        <taxon>Phyllosticta</taxon>
    </lineage>
</organism>
<dbReference type="InterPro" id="IPR050496">
    <property type="entry name" value="SNF2_RAD54_helicase_repair"/>
</dbReference>
<evidence type="ECO:0000259" key="3">
    <source>
        <dbReference type="PROSITE" id="PS51192"/>
    </source>
</evidence>
<dbReference type="Proteomes" id="UP001492380">
    <property type="component" value="Unassembled WGS sequence"/>
</dbReference>
<protein>
    <submittedName>
        <fullName evidence="4">P-loop containing nucleoside triphosphate hydrolase protein</fullName>
    </submittedName>
</protein>
<evidence type="ECO:0000256" key="1">
    <source>
        <dbReference type="ARBA" id="ARBA00022741"/>
    </source>
</evidence>
<dbReference type="PANTHER" id="PTHR45629:SF7">
    <property type="entry name" value="DNA EXCISION REPAIR PROTEIN ERCC-6-RELATED"/>
    <property type="match status" value="1"/>
</dbReference>
<keyword evidence="5" id="KW-1185">Reference proteome</keyword>
<dbReference type="GO" id="GO:0016787">
    <property type="term" value="F:hydrolase activity"/>
    <property type="evidence" value="ECO:0007669"/>
    <property type="project" value="UniProtKB-KW"/>
</dbReference>
<dbReference type="Gene3D" id="3.40.50.10810">
    <property type="entry name" value="Tandem AAA-ATPase domain"/>
    <property type="match status" value="1"/>
</dbReference>
<keyword evidence="2" id="KW-0067">ATP-binding</keyword>
<proteinExistence type="predicted"/>
<dbReference type="InterPro" id="IPR027417">
    <property type="entry name" value="P-loop_NTPase"/>
</dbReference>
<gene>
    <name evidence="4" type="ORF">HDK90DRAFT_316793</name>
</gene>
<dbReference type="Pfam" id="PF00176">
    <property type="entry name" value="SNF2-rel_dom"/>
    <property type="match status" value="1"/>
</dbReference>
<dbReference type="InterPro" id="IPR014001">
    <property type="entry name" value="Helicase_ATP-bd"/>
</dbReference>
<dbReference type="PROSITE" id="PS51192">
    <property type="entry name" value="HELICASE_ATP_BIND_1"/>
    <property type="match status" value="1"/>
</dbReference>
<name>A0ABR1YHC1_9PEZI</name>
<dbReference type="EMBL" id="JBBWRZ010000008">
    <property type="protein sequence ID" value="KAK8230305.1"/>
    <property type="molecule type" value="Genomic_DNA"/>
</dbReference>
<evidence type="ECO:0000256" key="2">
    <source>
        <dbReference type="ARBA" id="ARBA00022840"/>
    </source>
</evidence>
<dbReference type="InterPro" id="IPR038718">
    <property type="entry name" value="SNF2-like_sf"/>
</dbReference>
<sequence>MVEEEEEEEVLERNLGWPNINWKQKSNVTEQATTAAPPLSSELSFTVQLPEDKAALLEKLLMYPKLKDRVSTERQVRDAMTYELYNQALDLPGIWKTGPPLKTACSLLHMKNEEPYHLPGTPALLRLFWYQVQGIAQIKVMLVKYGKAALLDYMGLGKTLQSLCGLEAALNSSNSAKPRKPSLIVVPSGTVGEFWIKEGLLVSKNFKFLAVGDAYGRQHAHHSQRVQYKTLDNFVCQGAGNDPFLMVICTVSTVHKLAKEEFAASAFHALIVDEMQSLRMWTSSATFDALDTFQAKWRIGLSATPMTNGLRDIKGFLGFFRDREIEPSAMWSDVARYGSDPFRNTHLSKYQTLPEVWKRFVDTADLEIQEMALQKLTQAMPFVISRNLDTTNDDRTTTIGANVPKLHLSRQTVGFGQEDAYNAYTAGFNRLLDDLWIEAEGRKYMQLQTLTNMATMTLSSFAAELPADQKLIQSLIAERAELSAVLHTVQDKAMSNDEALERIRSPKLSWLAVFIGRFVVERGEKCLALRPQQQRATCRSRLFGYPWRQLCRSLLFGVESQRVHGNG</sequence>
<reference evidence="4 5" key="1">
    <citation type="submission" date="2024-04" db="EMBL/GenBank/DDBJ databases">
        <title>Phyllosticta paracitricarpa is synonymous to the EU quarantine fungus P. citricarpa based on phylogenomic analyses.</title>
        <authorList>
            <consortium name="Lawrence Berkeley National Laboratory"/>
            <person name="Van Ingen-Buijs V.A."/>
            <person name="Van Westerhoven A.C."/>
            <person name="Haridas S."/>
            <person name="Skiadas P."/>
            <person name="Martin F."/>
            <person name="Groenewald J.Z."/>
            <person name="Crous P.W."/>
            <person name="Seidl M.F."/>
        </authorList>
    </citation>
    <scope>NUCLEOTIDE SEQUENCE [LARGE SCALE GENOMIC DNA]</scope>
    <source>
        <strain evidence="4 5">CBS 123374</strain>
    </source>
</reference>
<dbReference type="PANTHER" id="PTHR45629">
    <property type="entry name" value="SNF2/RAD54 FAMILY MEMBER"/>
    <property type="match status" value="1"/>
</dbReference>
<feature type="domain" description="Helicase ATP-binding" evidence="3">
    <location>
        <begin position="139"/>
        <end position="323"/>
    </location>
</feature>
<accession>A0ABR1YHC1</accession>